<dbReference type="RefSeq" id="WP_166032629.1">
    <property type="nucleotide sequence ID" value="NZ_CP048877.1"/>
</dbReference>
<dbReference type="AlphaFoldDB" id="A0A6G7PXM6"/>
<dbReference type="Pfam" id="PF04055">
    <property type="entry name" value="Radical_SAM"/>
    <property type="match status" value="1"/>
</dbReference>
<dbReference type="InterPro" id="IPR007197">
    <property type="entry name" value="rSAM"/>
</dbReference>
<dbReference type="InterPro" id="IPR058240">
    <property type="entry name" value="rSAM_sf"/>
</dbReference>
<dbReference type="SFLD" id="SFLDS00029">
    <property type="entry name" value="Radical_SAM"/>
    <property type="match status" value="1"/>
</dbReference>
<dbReference type="EMBL" id="CP048877">
    <property type="protein sequence ID" value="QIJ72412.1"/>
    <property type="molecule type" value="Genomic_DNA"/>
</dbReference>
<dbReference type="SMART" id="SM00729">
    <property type="entry name" value="Elp3"/>
    <property type="match status" value="1"/>
</dbReference>
<organism evidence="1 2">
    <name type="scientific">Thermosulfuriphilus ammonigenes</name>
    <dbReference type="NCBI Taxonomy" id="1936021"/>
    <lineage>
        <taxon>Bacteria</taxon>
        <taxon>Pseudomonadati</taxon>
        <taxon>Thermodesulfobacteriota</taxon>
        <taxon>Thermodesulfobacteria</taxon>
        <taxon>Thermodesulfobacteriales</taxon>
        <taxon>Thermodesulfobacteriaceae</taxon>
        <taxon>Thermosulfuriphilus</taxon>
    </lineage>
</organism>
<proteinExistence type="predicted"/>
<dbReference type="InterPro" id="IPR040086">
    <property type="entry name" value="MJ0683-like"/>
</dbReference>
<dbReference type="GO" id="GO:0051536">
    <property type="term" value="F:iron-sulfur cluster binding"/>
    <property type="evidence" value="ECO:0007669"/>
    <property type="project" value="InterPro"/>
</dbReference>
<sequence>MRLIKVDRKSQVLKKPDFKCLRGIPTINITRGCWHRCVYCYARSFPQTPSSEVWLYQNLPQRLREELRAGLRRGTLPAWVAFSTASDCFQPLAPVLDVCYQTMALLLESGVGVSFLTKGVIPRRFLELFKGYPGKVFARIGLVSVSHDYWRLFEPRAAPPAQRLLNLASLVEAGLEVSVRIDPIIPGVTDHPERMEQLFRRLASLGVREVSLSYLVLRPGVKRQMIRALPHPLWRAIEVHFRGQPWQKVITSATTKLVRKPWRLHRLRLFAEIGRFYHLEVKVCGCKNPDLPFSSCDPWPALGESRLQLGLFDPGDHVDRSPSDH</sequence>
<dbReference type="PANTHER" id="PTHR43432:SF4">
    <property type="entry name" value="RADICAL SAM CORE DOMAIN-CONTAINING PROTEIN"/>
    <property type="match status" value="1"/>
</dbReference>
<dbReference type="SUPFAM" id="SSF102114">
    <property type="entry name" value="Radical SAM enzymes"/>
    <property type="match status" value="1"/>
</dbReference>
<accession>A0A6G7PXM6</accession>
<evidence type="ECO:0000313" key="1">
    <source>
        <dbReference type="EMBL" id="QIJ72412.1"/>
    </source>
</evidence>
<protein>
    <submittedName>
        <fullName evidence="1">Radical SAM protein</fullName>
    </submittedName>
</protein>
<gene>
    <name evidence="1" type="ORF">G4V39_09080</name>
</gene>
<reference evidence="1 2" key="1">
    <citation type="submission" date="2020-02" db="EMBL/GenBank/DDBJ databases">
        <title>Genome analysis of Thermosulfuriphilus ammonigenes ST65T, an anaerobic thermophilic chemolithoautotrophic bacterium isolated from a deep-sea hydrothermal vent.</title>
        <authorList>
            <person name="Slobodkina G."/>
            <person name="Allioux M."/>
            <person name="Merkel A."/>
            <person name="Alain K."/>
            <person name="Jebbar M."/>
            <person name="Slobodkin A."/>
        </authorList>
    </citation>
    <scope>NUCLEOTIDE SEQUENCE [LARGE SCALE GENOMIC DNA]</scope>
    <source>
        <strain evidence="1 2">ST65</strain>
    </source>
</reference>
<dbReference type="Proteomes" id="UP000502179">
    <property type="component" value="Chromosome"/>
</dbReference>
<dbReference type="CDD" id="cd01335">
    <property type="entry name" value="Radical_SAM"/>
    <property type="match status" value="1"/>
</dbReference>
<dbReference type="Gene3D" id="3.80.30.30">
    <property type="match status" value="1"/>
</dbReference>
<dbReference type="GO" id="GO:0003824">
    <property type="term" value="F:catalytic activity"/>
    <property type="evidence" value="ECO:0007669"/>
    <property type="project" value="InterPro"/>
</dbReference>
<name>A0A6G7PXM6_9BACT</name>
<dbReference type="PANTHER" id="PTHR43432">
    <property type="entry name" value="SLR0285 PROTEIN"/>
    <property type="match status" value="1"/>
</dbReference>
<dbReference type="SFLD" id="SFLDG01084">
    <property type="entry name" value="Uncharacterised_Radical_SAM_Su"/>
    <property type="match status" value="1"/>
</dbReference>
<dbReference type="InterPro" id="IPR006638">
    <property type="entry name" value="Elp3/MiaA/NifB-like_rSAM"/>
</dbReference>
<keyword evidence="2" id="KW-1185">Reference proteome</keyword>
<dbReference type="KEGG" id="tav:G4V39_09080"/>
<evidence type="ECO:0000313" key="2">
    <source>
        <dbReference type="Proteomes" id="UP000502179"/>
    </source>
</evidence>